<evidence type="ECO:0000256" key="8">
    <source>
        <dbReference type="RuleBase" id="RU364140"/>
    </source>
</evidence>
<keyword evidence="8" id="KW-0010">Activator</keyword>
<evidence type="ECO:0000313" key="11">
    <source>
        <dbReference type="Proteomes" id="UP001448207"/>
    </source>
</evidence>
<evidence type="ECO:0000256" key="9">
    <source>
        <dbReference type="SAM" id="MobiDB-lite"/>
    </source>
</evidence>
<evidence type="ECO:0000256" key="2">
    <source>
        <dbReference type="ARBA" id="ARBA00005635"/>
    </source>
</evidence>
<comment type="caution">
    <text evidence="10">The sequence shown here is derived from an EMBL/GenBank/DDBJ whole genome shotgun (WGS) entry which is preliminary data.</text>
</comment>
<dbReference type="InterPro" id="IPR019313">
    <property type="entry name" value="Mediator_Med17"/>
</dbReference>
<evidence type="ECO:0000256" key="6">
    <source>
        <dbReference type="ARBA" id="ARBA00023242"/>
    </source>
</evidence>
<proteinExistence type="inferred from homology"/>
<keyword evidence="11" id="KW-1185">Reference proteome</keyword>
<evidence type="ECO:0000256" key="1">
    <source>
        <dbReference type="ARBA" id="ARBA00004123"/>
    </source>
</evidence>
<evidence type="ECO:0000313" key="10">
    <source>
        <dbReference type="EMBL" id="KAL0076399.1"/>
    </source>
</evidence>
<comment type="similarity">
    <text evidence="2 8">Belongs to the Mediator complex subunit 17 family.</text>
</comment>
<gene>
    <name evidence="8" type="primary">MED17</name>
    <name evidence="10" type="ORF">J3Q64DRAFT_1647731</name>
</gene>
<comment type="subcellular location">
    <subcellularLocation>
        <location evidence="1 8">Nucleus</location>
    </subcellularLocation>
</comment>
<accession>A0ABR3AK44</accession>
<keyword evidence="5 8" id="KW-0804">Transcription</keyword>
<keyword evidence="6 8" id="KW-0539">Nucleus</keyword>
<dbReference type="PANTHER" id="PTHR13114">
    <property type="entry name" value="MEDIATOR OF RNA POLYMERASE II TRANSCRIPTION SUBUNIT 17"/>
    <property type="match status" value="1"/>
</dbReference>
<evidence type="ECO:0000256" key="5">
    <source>
        <dbReference type="ARBA" id="ARBA00023163"/>
    </source>
</evidence>
<reference evidence="10 11" key="1">
    <citation type="submission" date="2024-04" db="EMBL/GenBank/DDBJ databases">
        <title>Symmetric and asymmetric DNA N6-adenine methylation regulates different biological responses in Mucorales.</title>
        <authorList>
            <consortium name="Lawrence Berkeley National Laboratory"/>
            <person name="Lax C."/>
            <person name="Mondo S.J."/>
            <person name="Osorio-Concepcion M."/>
            <person name="Muszewska A."/>
            <person name="Corrochano-Luque M."/>
            <person name="Gutierrez G."/>
            <person name="Riley R."/>
            <person name="Lipzen A."/>
            <person name="Guo J."/>
            <person name="Hundley H."/>
            <person name="Amirebrahimi M."/>
            <person name="Ng V."/>
            <person name="Lorenzo-Gutierrez D."/>
            <person name="Binder U."/>
            <person name="Yang J."/>
            <person name="Song Y."/>
            <person name="Canovas D."/>
            <person name="Navarro E."/>
            <person name="Freitag M."/>
            <person name="Gabaldon T."/>
            <person name="Grigoriev I.V."/>
            <person name="Corrochano L.M."/>
            <person name="Nicolas F.E."/>
            <person name="Garre V."/>
        </authorList>
    </citation>
    <scope>NUCLEOTIDE SEQUENCE [LARGE SCALE GENOMIC DNA]</scope>
    <source>
        <strain evidence="10 11">L51</strain>
    </source>
</reference>
<protein>
    <recommendedName>
        <fullName evidence="3 8">Mediator of RNA polymerase II transcription subunit 17</fullName>
    </recommendedName>
    <alternativeName>
        <fullName evidence="7 8">Mediator complex subunit 17</fullName>
    </alternativeName>
</protein>
<dbReference type="EMBL" id="JBCLYO010000031">
    <property type="protein sequence ID" value="KAL0076399.1"/>
    <property type="molecule type" value="Genomic_DNA"/>
</dbReference>
<comment type="function">
    <text evidence="8">Component of the Mediator complex, a coactivator involved in the regulated transcription of nearly all RNA polymerase II-dependent genes. Mediator functions as a bridge to convey information from gene-specific regulatory proteins to the basal RNA polymerase II transcription machinery. Mediator is recruited to promoters by direct interactions with regulatory proteins and serves as a scaffold for the assembly of a functional preinitiation complex with RNA polymerase II and the general transcription factors.</text>
</comment>
<keyword evidence="4 8" id="KW-0805">Transcription regulation</keyword>
<evidence type="ECO:0000256" key="3">
    <source>
        <dbReference type="ARBA" id="ARBA00019610"/>
    </source>
</evidence>
<feature type="region of interest" description="Disordered" evidence="9">
    <location>
        <begin position="72"/>
        <end position="96"/>
    </location>
</feature>
<organism evidence="10 11">
    <name type="scientific">Phycomyces blakesleeanus</name>
    <dbReference type="NCBI Taxonomy" id="4837"/>
    <lineage>
        <taxon>Eukaryota</taxon>
        <taxon>Fungi</taxon>
        <taxon>Fungi incertae sedis</taxon>
        <taxon>Mucoromycota</taxon>
        <taxon>Mucoromycotina</taxon>
        <taxon>Mucoromycetes</taxon>
        <taxon>Mucorales</taxon>
        <taxon>Phycomycetaceae</taxon>
        <taxon>Phycomyces</taxon>
    </lineage>
</organism>
<dbReference type="Proteomes" id="UP001448207">
    <property type="component" value="Unassembled WGS sequence"/>
</dbReference>
<feature type="region of interest" description="Disordered" evidence="9">
    <location>
        <begin position="255"/>
        <end position="274"/>
    </location>
</feature>
<comment type="subunit">
    <text evidence="8">Component of the Mediator complex.</text>
</comment>
<sequence>MDNHAPLAKRIKLSLEPGIEQPAVDITNSGHEIYKTEQSLPEKLMQNVDRIWMERGDWRDLSESDLKKAIESKDTEEDQAQTHENEADQTTQPTLVPTPGFDIVKLRESVLNKLFHAKSEIDVALDVINILATQSRPGAAVKDLVLPPGSLTATYVSKPKTTLKAQLEAVQLTLGLKRKQQKTASAYLKASASNLRKLVENENSFWEEALDLRRNHWLMQANSSPPIPGMTGTGPTYLVQYGFTDVGSDFNESSLGDLDRASTAESEEGSAKMALSLPHSEPKKIVVHVSQRQMGSLGLNFDVFSEAGPFNFHSPSNQIQKQLLDAQATIFDAELFADILSEAQTFNSDIRMADDEMILTIGGQIDVSIKKVSGSILSTEPRVERVTTQQMAGQTIELCLRLMLIQRHRFNIWKSRARILSSSRKVQHLLASIGEPSSVGPAAVGSINATSSHPVGSIVPAARPNTRETLPDIPVLSPVLSMSKFWVLFDRLRHVVYNTIDPLCGEGGIGLTVHFKTQNVLLQPKANVNHTSYDIYPSYGDMGFCLSVSFLKGPSLQFVLSQQGTITVVMPQNTVVLTQVSEFEALLLREITLMCLEIVCEECNAVVRQSGPYLDSDSSSKLMFGWKLDEVEETIHGYLWWATQSKSAKDSHVWRAV</sequence>
<evidence type="ECO:0000256" key="7">
    <source>
        <dbReference type="ARBA" id="ARBA00032014"/>
    </source>
</evidence>
<dbReference type="Pfam" id="PF10156">
    <property type="entry name" value="Med17"/>
    <property type="match status" value="1"/>
</dbReference>
<name>A0ABR3AK44_PHYBL</name>
<evidence type="ECO:0000256" key="4">
    <source>
        <dbReference type="ARBA" id="ARBA00023015"/>
    </source>
</evidence>
<dbReference type="PANTHER" id="PTHR13114:SF7">
    <property type="entry name" value="MEDIATOR OF RNA POLYMERASE II TRANSCRIPTION SUBUNIT 17"/>
    <property type="match status" value="1"/>
</dbReference>